<evidence type="ECO:0000313" key="3">
    <source>
        <dbReference type="EMBL" id="XDV68123.1"/>
    </source>
</evidence>
<feature type="chain" id="PRO_5044210900" evidence="2">
    <location>
        <begin position="28"/>
        <end position="469"/>
    </location>
</feature>
<evidence type="ECO:0000256" key="1">
    <source>
        <dbReference type="SAM" id="MobiDB-lite"/>
    </source>
</evidence>
<dbReference type="EMBL" id="CP165727">
    <property type="protein sequence ID" value="XDV68123.1"/>
    <property type="molecule type" value="Genomic_DNA"/>
</dbReference>
<feature type="region of interest" description="Disordered" evidence="1">
    <location>
        <begin position="427"/>
        <end position="461"/>
    </location>
</feature>
<dbReference type="GO" id="GO:0004806">
    <property type="term" value="F:triacylglycerol lipase activity"/>
    <property type="evidence" value="ECO:0007669"/>
    <property type="project" value="InterPro"/>
</dbReference>
<organism evidence="3">
    <name type="scientific">Streptomyces sp. R33</name>
    <dbReference type="NCBI Taxonomy" id="3238629"/>
    <lineage>
        <taxon>Bacteria</taxon>
        <taxon>Bacillati</taxon>
        <taxon>Actinomycetota</taxon>
        <taxon>Actinomycetes</taxon>
        <taxon>Kitasatosporales</taxon>
        <taxon>Streptomycetaceae</taxon>
        <taxon>Streptomyces</taxon>
    </lineage>
</organism>
<dbReference type="RefSeq" id="WP_369779730.1">
    <property type="nucleotide sequence ID" value="NZ_CP165727.1"/>
</dbReference>
<dbReference type="GO" id="GO:0016042">
    <property type="term" value="P:lipid catabolic process"/>
    <property type="evidence" value="ECO:0007669"/>
    <property type="project" value="InterPro"/>
</dbReference>
<protein>
    <submittedName>
        <fullName evidence="3">Lipase family protein</fullName>
    </submittedName>
</protein>
<accession>A0AB39YFV1</accession>
<evidence type="ECO:0000256" key="2">
    <source>
        <dbReference type="SAM" id="SignalP"/>
    </source>
</evidence>
<reference evidence="3" key="1">
    <citation type="submission" date="2024-08" db="EMBL/GenBank/DDBJ databases">
        <authorList>
            <person name="Yu S.T."/>
        </authorList>
    </citation>
    <scope>NUCLEOTIDE SEQUENCE</scope>
    <source>
        <strain evidence="3">R33</strain>
    </source>
</reference>
<dbReference type="PANTHER" id="PTHR34853:SF1">
    <property type="entry name" value="LIPASE 5"/>
    <property type="match status" value="1"/>
</dbReference>
<dbReference type="InterPro" id="IPR029058">
    <property type="entry name" value="AB_hydrolase_fold"/>
</dbReference>
<proteinExistence type="predicted"/>
<dbReference type="Pfam" id="PF03583">
    <property type="entry name" value="LIP"/>
    <property type="match status" value="2"/>
</dbReference>
<dbReference type="SUPFAM" id="SSF53474">
    <property type="entry name" value="alpha/beta-Hydrolases"/>
    <property type="match status" value="1"/>
</dbReference>
<dbReference type="Gene3D" id="1.10.260.130">
    <property type="match status" value="1"/>
</dbReference>
<dbReference type="AlphaFoldDB" id="A0AB39YFV1"/>
<name>A0AB39YFV1_9ACTN</name>
<dbReference type="PANTHER" id="PTHR34853">
    <property type="match status" value="1"/>
</dbReference>
<dbReference type="InterPro" id="IPR005152">
    <property type="entry name" value="Lipase_secreted"/>
</dbReference>
<dbReference type="Gene3D" id="3.40.50.1820">
    <property type="entry name" value="alpha/beta hydrolase"/>
    <property type="match status" value="1"/>
</dbReference>
<feature type="signal peptide" evidence="2">
    <location>
        <begin position="1"/>
        <end position="27"/>
    </location>
</feature>
<gene>
    <name evidence="3" type="ORF">AB5J51_36940</name>
</gene>
<keyword evidence="2" id="KW-0732">Signal</keyword>
<sequence length="469" mass="48899">MNRGTSALLSTAIVTGIVVGTAPTATAAPGAVTQRATAAPDAFYRHDGTKPLSAYQPGDVLKKRTLNYHVFGIPTPLKAIQLLYRTTDAQGRPSANVTTVVRSQYGDGSKAVSYQSFYDSLSPEDGPSRAIAGNVSLGGAIANAEPLILAPLLLKGYDVVIPDTEGQNADFAAGPEYGTNTLDSIRAAVRTEETGLHAGTKFGLFGYSGGAVATNWTSVLAPAYAPEVNEQLVGFAEGGLLVAPAHNLRYVDGALAWNGVIPVALMGVSRSYGIDLTPYLSAKGLAVVKELEHGSILDALGHHPGMTWKDMVKPEYKDPSSIPAFVAAVNKINLGQAATPTVPGFIGQGNAGWPEGTFNRPPGIGTGDGVMVAGDVRTLARQYCATGNSAIKYEQYDLLSHVGAMPYWAPRAMAWLDDRFAGRAAPTSCGTIPAGNSLEPEEPTNTPSPLRTAVPGPPQVTGRVEVTVS</sequence>